<keyword evidence="3" id="KW-1133">Transmembrane helix</keyword>
<protein>
    <recommendedName>
        <fullName evidence="5">Translocation and assembly module TamB C-terminal domain-containing protein</fullName>
    </recommendedName>
</protein>
<name>A0A2K2H8J8_9BACT</name>
<keyword evidence="4" id="KW-0472">Membrane</keyword>
<dbReference type="OrthoDB" id="5288149at2"/>
<accession>A0A2K2H8J8</accession>
<evidence type="ECO:0000256" key="3">
    <source>
        <dbReference type="ARBA" id="ARBA00022989"/>
    </source>
</evidence>
<proteinExistence type="predicted"/>
<gene>
    <name evidence="6" type="ORF">C2E25_11620</name>
</gene>
<keyword evidence="2" id="KW-0812">Transmembrane</keyword>
<dbReference type="InterPro" id="IPR007452">
    <property type="entry name" value="TamB_C"/>
</dbReference>
<evidence type="ECO:0000259" key="5">
    <source>
        <dbReference type="Pfam" id="PF04357"/>
    </source>
</evidence>
<dbReference type="PANTHER" id="PTHR36985:SF1">
    <property type="entry name" value="TRANSLOCATION AND ASSEMBLY MODULE SUBUNIT TAMB"/>
    <property type="match status" value="1"/>
</dbReference>
<dbReference type="GO" id="GO:0097347">
    <property type="term" value="C:TAM protein secretion complex"/>
    <property type="evidence" value="ECO:0007669"/>
    <property type="project" value="TreeGrafter"/>
</dbReference>
<evidence type="ECO:0000313" key="6">
    <source>
        <dbReference type="EMBL" id="PNU19581.1"/>
    </source>
</evidence>
<dbReference type="PANTHER" id="PTHR36985">
    <property type="entry name" value="TRANSLOCATION AND ASSEMBLY MODULE SUBUNIT TAMB"/>
    <property type="match status" value="1"/>
</dbReference>
<dbReference type="Pfam" id="PF04357">
    <property type="entry name" value="TamB"/>
    <property type="match status" value="1"/>
</dbReference>
<dbReference type="Proteomes" id="UP000236340">
    <property type="component" value="Unassembled WGS sequence"/>
</dbReference>
<dbReference type="EMBL" id="PPFX01000027">
    <property type="protein sequence ID" value="PNU19581.1"/>
    <property type="molecule type" value="Genomic_DNA"/>
</dbReference>
<evidence type="ECO:0000256" key="1">
    <source>
        <dbReference type="ARBA" id="ARBA00004167"/>
    </source>
</evidence>
<dbReference type="PROSITE" id="PS51257">
    <property type="entry name" value="PROKAR_LIPOPROTEIN"/>
    <property type="match status" value="1"/>
</dbReference>
<reference evidence="6 7" key="1">
    <citation type="journal article" date="2018" name="Genome Announc.">
        <title>Genome Sequence of Geothermobacter sp. HR-1 Iron Reducer from the Loihi Seamount.</title>
        <authorList>
            <person name="Smith H."/>
            <person name="Abuyen K."/>
            <person name="Tremblay J."/>
            <person name="Savalia P."/>
            <person name="Perez-Rodriguez I."/>
            <person name="Emerson D."/>
            <person name="Tully B."/>
            <person name="Amend J."/>
        </authorList>
    </citation>
    <scope>NUCLEOTIDE SEQUENCE [LARGE SCALE GENOMIC DNA]</scope>
    <source>
        <strain evidence="6 7">HR-1</strain>
    </source>
</reference>
<comment type="caution">
    <text evidence="6">The sequence shown here is derived from an EMBL/GenBank/DDBJ whole genome shotgun (WGS) entry which is preliminary data.</text>
</comment>
<evidence type="ECO:0000313" key="7">
    <source>
        <dbReference type="Proteomes" id="UP000236340"/>
    </source>
</evidence>
<sequence>MTRRLKGLFAALTLLLLVLVAGGWLLYSSSGACWLLQRIDGLGGVRIEVGSLQGQLATGLDLQGVQVAWDGGRLAFSELQFGWNPWALFGGGVDIGQLRVTDLDLWVDTTATDSEPLTTLLPLTAARLELPAPWPLPAWLHGEIRQLRLSRFNYHSVDGVTVIADRIEGRLQLRDRLLQISPAIYMSPYVELSGDLRWDLRTMRLDYRAEVVLPEELVSGESLGSVGLPATATGRLQVQGDWRVYRGTLQLRNGPTSLAGEVFGNLDGVWLRNLQGNWLQGQLEQGRLDLDWRRDFRMDWRVTVGHLNPAETVLGRAGDLSFSGSGSLQVPDTAPLVIAAAVDNLHGQLQGYPLTGRGRIRLVGDELSFQDLQLRSEGLVLRAAGDLAERFDFQLKVDDLSRWLEGAAGEIAGGGWLRFDDGGWAGTGKVSGQQLQWRGLRIGDLQVNAAHPGAEDALNINISAADIDQGGLQISTLNAVVAGLTEDHRLDLRLEGPEGSLALTAVGSWDGEEWRGTVEHFTSRLLDGAALMLQHPAAVRWSARRWAVAPLLVTGAAGESLRLAGHYQVERRAGDISGSWRKLRLERLASLLPEQILRGESSGSFSLQLQAGRPVQLALKIDAAGELRHQSWDEALQELHLNLDWHQRQLIFSVRAVGSKGGNLEFSGDARQPLGLDFPEEGQFHFSAAGLRLAALRRRLPAELSVRGHVALEGEGRWLGGGRFRLNGTATGSGAELSWRDGRGVLHSRLKEAGLEWQWQERTLRLGCRLVLNDGGGLNGELVLPLSAAWPPVIDRDAPLTGAVSGELAETGMLEALLPMPIEELSGRLVLDLGLGGTLHRPALQGRVGLRQAGAYLPQLGISLRPIELDMRLSGDRAEIETLRIVSGASALQGRGWLKIGGEGGFRYRLELQGDNFLAADLPELVVELSPEIEFTGDAERLQVTGRVLVPRLELRGVRAAPEVPPSPDVVVLQTKSPVAADATAWQPEVLLKVVLGDRVTVAAGGVNARLGGTVDIRLAAGGVPRADGEIHIVEGDFAAYGVRLKIRHGRLRYRSAALNNPSLDILAMRDLGQLQAGVQIGGTARRPRITLHSRPAMPEKDILLAIVTGRRATSSGGDEGMLMLGTGALMAPGESLFSKIGLTNIDLQGLFSGEGGLRLRHRLAKRWEVESVLGINSGIDLFYLIEFH</sequence>
<dbReference type="RefSeq" id="WP_103115903.1">
    <property type="nucleotide sequence ID" value="NZ_PPFX01000027.1"/>
</dbReference>
<dbReference type="GO" id="GO:0009306">
    <property type="term" value="P:protein secretion"/>
    <property type="evidence" value="ECO:0007669"/>
    <property type="project" value="InterPro"/>
</dbReference>
<dbReference type="GO" id="GO:0005886">
    <property type="term" value="C:plasma membrane"/>
    <property type="evidence" value="ECO:0007669"/>
    <property type="project" value="InterPro"/>
</dbReference>
<evidence type="ECO:0000256" key="4">
    <source>
        <dbReference type="ARBA" id="ARBA00023136"/>
    </source>
</evidence>
<evidence type="ECO:0000256" key="2">
    <source>
        <dbReference type="ARBA" id="ARBA00022692"/>
    </source>
</evidence>
<comment type="subcellular location">
    <subcellularLocation>
        <location evidence="1">Membrane</location>
        <topology evidence="1">Single-pass membrane protein</topology>
    </subcellularLocation>
</comment>
<feature type="domain" description="Translocation and assembly module TamB C-terminal" evidence="5">
    <location>
        <begin position="888"/>
        <end position="1148"/>
    </location>
</feature>
<organism evidence="6 7">
    <name type="scientific">Geothermobacter hydrogeniphilus</name>
    <dbReference type="NCBI Taxonomy" id="1969733"/>
    <lineage>
        <taxon>Bacteria</taxon>
        <taxon>Pseudomonadati</taxon>
        <taxon>Thermodesulfobacteriota</taxon>
        <taxon>Desulfuromonadia</taxon>
        <taxon>Desulfuromonadales</taxon>
        <taxon>Geothermobacteraceae</taxon>
        <taxon>Geothermobacter</taxon>
    </lineage>
</organism>
<dbReference type="AlphaFoldDB" id="A0A2K2H8J8"/>